<dbReference type="Gene3D" id="1.20.1260.20">
    <property type="entry name" value="PPE superfamily"/>
    <property type="match status" value="1"/>
</dbReference>
<evidence type="ECO:0000256" key="1">
    <source>
        <dbReference type="ARBA" id="ARBA00010652"/>
    </source>
</evidence>
<feature type="region of interest" description="Disordered" evidence="2">
    <location>
        <begin position="507"/>
        <end position="529"/>
    </location>
</feature>
<dbReference type="Pfam" id="PF00823">
    <property type="entry name" value="PPE"/>
    <property type="match status" value="1"/>
</dbReference>
<dbReference type="PANTHER" id="PTHR46766">
    <property type="entry name" value="GLUTAMINE-RICH PROTEIN 2"/>
    <property type="match status" value="1"/>
</dbReference>
<name>A0A7I7X737_9MYCO</name>
<dbReference type="InterPro" id="IPR038332">
    <property type="entry name" value="PPE_sf"/>
</dbReference>
<evidence type="ECO:0000259" key="3">
    <source>
        <dbReference type="Pfam" id="PF00823"/>
    </source>
</evidence>
<evidence type="ECO:0000259" key="4">
    <source>
        <dbReference type="Pfam" id="PF18878"/>
    </source>
</evidence>
<feature type="region of interest" description="Disordered" evidence="2">
    <location>
        <begin position="185"/>
        <end position="243"/>
    </location>
</feature>
<dbReference type="GO" id="GO:0052572">
    <property type="term" value="P:response to host immune response"/>
    <property type="evidence" value="ECO:0007669"/>
    <property type="project" value="TreeGrafter"/>
</dbReference>
<dbReference type="InterPro" id="IPR000030">
    <property type="entry name" value="PPE_dom"/>
</dbReference>
<evidence type="ECO:0000313" key="5">
    <source>
        <dbReference type="EMBL" id="BBZ24657.1"/>
    </source>
</evidence>
<feature type="domain" description="PPE-PPW subfamily C-terminal" evidence="4">
    <location>
        <begin position="481"/>
        <end position="525"/>
    </location>
</feature>
<dbReference type="InterPro" id="IPR043641">
    <property type="entry name" value="PPE-PPW_C"/>
</dbReference>
<evidence type="ECO:0000256" key="2">
    <source>
        <dbReference type="SAM" id="MobiDB-lite"/>
    </source>
</evidence>
<protein>
    <recommendedName>
        <fullName evidence="7">PPE family protein</fullName>
    </recommendedName>
</protein>
<dbReference type="Proteomes" id="UP000467260">
    <property type="component" value="Chromosome"/>
</dbReference>
<dbReference type="EMBL" id="AP022609">
    <property type="protein sequence ID" value="BBZ24657.1"/>
    <property type="molecule type" value="Genomic_DNA"/>
</dbReference>
<dbReference type="KEGG" id="mhib:MHIB_30750"/>
<feature type="compositionally biased region" description="Basic and acidic residues" evidence="2">
    <location>
        <begin position="189"/>
        <end position="236"/>
    </location>
</feature>
<dbReference type="FunFam" id="1.20.1260.20:FF:000001">
    <property type="entry name" value="PPE family protein PPE41"/>
    <property type="match status" value="1"/>
</dbReference>
<sequence>MTFIFDMVSGMTAPVWMASPPEVHSAALSTGPGPGPVLAAANAWSSLSAEYTAVAEALREVLGATAAAAWQGPSAESYRAAHLPYLAWLATASADSAAHAAQHETAAAAYVSALAAMPTLAELATNHAVHGVLVATNFFGINTIPIALNEADYVRMWVQAATTMAGYEAVAGAALASAPQLTPAPAVVNHDEHGHDDHDEHDHDHDDHDHDDHGDHGDHDDHDHDHGGGDHDHDHGGGGTHDGSLTPADLEWWTEFFGELGHYGEILLNDLLTNPGAFMSDLSWIMADLTFHAAQIASTLNQFAPALLQPALTLAVGNLGWAAGLAGLAGIQPPPVAAVPLEPVTPMLPTAGATTPAPAPPASATAALPPSASVPATSAPPSSMPPSSPPPAGGPGFFPPYVIGPPGSAGWMASKARTRGVTKAVTPEQAAEEAAVAAAARDRARGRRRRSARGRADEFIRVYADSTPSPEAGRDTCARPSASSAGGLGFTGAYAAANTSAAGLATLGGSNFADSPTMPLLPESWGEGN</sequence>
<comment type="similarity">
    <text evidence="1">Belongs to the mycobacterial PPE family.</text>
</comment>
<dbReference type="Pfam" id="PF18878">
    <property type="entry name" value="PPE-PPW"/>
    <property type="match status" value="1"/>
</dbReference>
<reference evidence="5 6" key="1">
    <citation type="journal article" date="2019" name="Emerg. Microbes Infect.">
        <title>Comprehensive subspecies identification of 175 nontuberculous mycobacteria species based on 7547 genomic profiles.</title>
        <authorList>
            <person name="Matsumoto Y."/>
            <person name="Kinjo T."/>
            <person name="Motooka D."/>
            <person name="Nabeya D."/>
            <person name="Jung N."/>
            <person name="Uechi K."/>
            <person name="Horii T."/>
            <person name="Iida T."/>
            <person name="Fujita J."/>
            <person name="Nakamura S."/>
        </authorList>
    </citation>
    <scope>NUCLEOTIDE SEQUENCE [LARGE SCALE GENOMIC DNA]</scope>
    <source>
        <strain evidence="5 6">JCM 13571</strain>
    </source>
</reference>
<dbReference type="AlphaFoldDB" id="A0A7I7X737"/>
<proteinExistence type="inferred from homology"/>
<evidence type="ECO:0000313" key="6">
    <source>
        <dbReference type="Proteomes" id="UP000467260"/>
    </source>
</evidence>
<dbReference type="PANTHER" id="PTHR46766:SF1">
    <property type="entry name" value="GLUTAMINE-RICH PROTEIN 2"/>
    <property type="match status" value="1"/>
</dbReference>
<evidence type="ECO:0008006" key="7">
    <source>
        <dbReference type="Google" id="ProtNLM"/>
    </source>
</evidence>
<gene>
    <name evidence="5" type="ORF">MHIB_30750</name>
</gene>
<accession>A0A7I7X737</accession>
<dbReference type="SUPFAM" id="SSF140459">
    <property type="entry name" value="PE/PPE dimer-like"/>
    <property type="match status" value="1"/>
</dbReference>
<feature type="compositionally biased region" description="Low complexity" evidence="2">
    <location>
        <begin position="349"/>
        <end position="381"/>
    </location>
</feature>
<organism evidence="5 6">
    <name type="scientific">Mycolicibacter hiberniae</name>
    <dbReference type="NCBI Taxonomy" id="29314"/>
    <lineage>
        <taxon>Bacteria</taxon>
        <taxon>Bacillati</taxon>
        <taxon>Actinomycetota</taxon>
        <taxon>Actinomycetes</taxon>
        <taxon>Mycobacteriales</taxon>
        <taxon>Mycobacteriaceae</taxon>
        <taxon>Mycolicibacter</taxon>
    </lineage>
</organism>
<keyword evidence="6" id="KW-1185">Reference proteome</keyword>
<feature type="region of interest" description="Disordered" evidence="2">
    <location>
        <begin position="349"/>
        <end position="400"/>
    </location>
</feature>
<feature type="domain" description="PPE" evidence="3">
    <location>
        <begin position="16"/>
        <end position="178"/>
    </location>
</feature>
<feature type="compositionally biased region" description="Pro residues" evidence="2">
    <location>
        <begin position="382"/>
        <end position="393"/>
    </location>
</feature>